<dbReference type="InterPro" id="IPR055412">
    <property type="entry name" value="UVB_sens_C"/>
</dbReference>
<evidence type="ECO:0000256" key="5">
    <source>
        <dbReference type="ARBA" id="ARBA00023136"/>
    </source>
</evidence>
<evidence type="ECO:0000256" key="6">
    <source>
        <dbReference type="PROSITE-ProRule" id="PRU00023"/>
    </source>
</evidence>
<dbReference type="Pfam" id="PF04884">
    <property type="entry name" value="UVB_sens_prot"/>
    <property type="match status" value="1"/>
</dbReference>
<keyword evidence="6" id="KW-0040">ANK repeat</keyword>
<dbReference type="PANTHER" id="PTHR12770:SF31">
    <property type="entry name" value="RUS FAMILY MEMBER 1"/>
    <property type="match status" value="1"/>
</dbReference>
<keyword evidence="4" id="KW-1133">Transmembrane helix</keyword>
<evidence type="ECO:0000259" key="8">
    <source>
        <dbReference type="Pfam" id="PF24160"/>
    </source>
</evidence>
<dbReference type="InterPro" id="IPR036770">
    <property type="entry name" value="Ankyrin_rpt-contain_sf"/>
</dbReference>
<accession>A0AAV2YHC0</accession>
<feature type="domain" description="Root UVB sensitive protein C-terminal" evidence="8">
    <location>
        <begin position="645"/>
        <end position="780"/>
    </location>
</feature>
<dbReference type="PANTHER" id="PTHR12770">
    <property type="entry name" value="RUS1 FAMILY PROTEIN C16ORF58"/>
    <property type="match status" value="1"/>
</dbReference>
<evidence type="ECO:0000256" key="3">
    <source>
        <dbReference type="ARBA" id="ARBA00022692"/>
    </source>
</evidence>
<dbReference type="AlphaFoldDB" id="A0AAV2YHC0"/>
<evidence type="ECO:0000313" key="9">
    <source>
        <dbReference type="EMBL" id="DAZ92464.1"/>
    </source>
</evidence>
<dbReference type="GO" id="GO:0016020">
    <property type="term" value="C:membrane"/>
    <property type="evidence" value="ECO:0007669"/>
    <property type="project" value="UniProtKB-SubCell"/>
</dbReference>
<protein>
    <submittedName>
        <fullName evidence="9">Uncharacterized protein</fullName>
    </submittedName>
</protein>
<dbReference type="PROSITE" id="PS50088">
    <property type="entry name" value="ANK_REPEAT"/>
    <property type="match status" value="1"/>
</dbReference>
<dbReference type="InterPro" id="IPR054549">
    <property type="entry name" value="UVB_sens_RUS_dom"/>
</dbReference>
<proteinExistence type="inferred from homology"/>
<dbReference type="PROSITE" id="PS50297">
    <property type="entry name" value="ANK_REP_REGION"/>
    <property type="match status" value="1"/>
</dbReference>
<dbReference type="InterPro" id="IPR006968">
    <property type="entry name" value="RUS_fam"/>
</dbReference>
<dbReference type="SUPFAM" id="SSF48403">
    <property type="entry name" value="Ankyrin repeat"/>
    <property type="match status" value="1"/>
</dbReference>
<dbReference type="Pfam" id="PF12796">
    <property type="entry name" value="Ank_2"/>
    <property type="match status" value="2"/>
</dbReference>
<dbReference type="SMART" id="SM00248">
    <property type="entry name" value="ANK"/>
    <property type="match status" value="4"/>
</dbReference>
<evidence type="ECO:0000259" key="7">
    <source>
        <dbReference type="Pfam" id="PF04884"/>
    </source>
</evidence>
<comment type="similarity">
    <text evidence="2">Belongs to the RUS1 family.</text>
</comment>
<dbReference type="Pfam" id="PF24160">
    <property type="entry name" value="UVB_sens_C"/>
    <property type="match status" value="1"/>
</dbReference>
<dbReference type="Proteomes" id="UP001146120">
    <property type="component" value="Unassembled WGS sequence"/>
</dbReference>
<name>A0AAV2YHC0_9STRA</name>
<comment type="caution">
    <text evidence="9">The sequence shown here is derived from an EMBL/GenBank/DDBJ whole genome shotgun (WGS) entry which is preliminary data.</text>
</comment>
<evidence type="ECO:0000313" key="10">
    <source>
        <dbReference type="Proteomes" id="UP001146120"/>
    </source>
</evidence>
<feature type="domain" description="Protein root UVB sensitive/RUS" evidence="7">
    <location>
        <begin position="391"/>
        <end position="624"/>
    </location>
</feature>
<dbReference type="InterPro" id="IPR002110">
    <property type="entry name" value="Ankyrin_rpt"/>
</dbReference>
<keyword evidence="10" id="KW-1185">Reference proteome</keyword>
<reference evidence="9" key="2">
    <citation type="journal article" date="2023" name="Microbiol Resour">
        <title>Decontamination and Annotation of the Draft Genome Sequence of the Oomycete Lagenidium giganteum ARSEF 373.</title>
        <authorList>
            <person name="Morgan W.R."/>
            <person name="Tartar A."/>
        </authorList>
    </citation>
    <scope>NUCLEOTIDE SEQUENCE</scope>
    <source>
        <strain evidence="9">ARSEF 373</strain>
    </source>
</reference>
<sequence length="785" mass="87323">MAMAHMSFKEREELEERRRRLVGSFLAANGKESHIEQTFAHSFGRWLKHQAFWDAFDQACENTMLGQPWQIPRQMMISFSLPQEVNGQDERGETMLTLAAAHGREKVVNILCQIKASPYAENSKGWSAVHNAAVYGRTSVLQVFITLGIDIDRPDGKLHYTPAHLAASVDNVEMLRFLHSTHLVDFSKTSVNGSNVLHVAAASGADKCVAFLLSACPDLKFQADHVLHENPAHKAAKHCHPLVYSQLRTGGARLEFENVEVTVLSSHLLTTLPTTSSITTLTIAIECDVLNYFHISILFDSFQDTSRRTMNELTKRKGVSAVDVQLEDSASSKCDGVRAIEYDIRPSCANEPPLRYISEGERLVLTDAKAGVVVADNALGRCVQCLSWNFFVRELKEMFLPAGYPDSVSEDYLTFQFWDTIQAMCSYLRGVLATQSVLQSVGVGDDKATPLAAALQWVLRDGSGMIGGLTFAYIVGPKFDMNVKRWRLFADVINDVGLTLDMLAPYFPSLVTEVLCVSSVCKTMCGVAAGSTRSSLMTHFAKRDNMADCSAKEGSQETAVKLFGLLFGMYFANAVNSSRSSVWVAFIFLTLVHVYANYNAVSGLCIPTLNRQRAGILIERFLQRSKSTATMSPSKDIVDASTRFSVRSVNQEEPIFSNPKLEIFKIIMGSQLYKAVPSNQDLDQLLRLYRDETYLLSLLDGHVHVVFRAETKPTDELRAFFQAVLVLKACNGSGPAPGPEVLATTYHQMTSEFAYFFQCIQNSGWRTHMFLLNTSQWRIKLNDSS</sequence>
<dbReference type="EMBL" id="DAKRPA010000435">
    <property type="protein sequence ID" value="DAZ92464.1"/>
    <property type="molecule type" value="Genomic_DNA"/>
</dbReference>
<reference evidence="9" key="1">
    <citation type="submission" date="2022-11" db="EMBL/GenBank/DDBJ databases">
        <authorList>
            <person name="Morgan W.R."/>
            <person name="Tartar A."/>
        </authorList>
    </citation>
    <scope>NUCLEOTIDE SEQUENCE</scope>
    <source>
        <strain evidence="9">ARSEF 373</strain>
    </source>
</reference>
<keyword evidence="3" id="KW-0812">Transmembrane</keyword>
<comment type="subcellular location">
    <subcellularLocation>
        <location evidence="1">Membrane</location>
    </subcellularLocation>
</comment>
<feature type="repeat" description="ANK" evidence="6">
    <location>
        <begin position="124"/>
        <end position="156"/>
    </location>
</feature>
<evidence type="ECO:0000256" key="4">
    <source>
        <dbReference type="ARBA" id="ARBA00022989"/>
    </source>
</evidence>
<keyword evidence="5" id="KW-0472">Membrane</keyword>
<evidence type="ECO:0000256" key="1">
    <source>
        <dbReference type="ARBA" id="ARBA00004370"/>
    </source>
</evidence>
<organism evidence="9 10">
    <name type="scientific">Lagenidium giganteum</name>
    <dbReference type="NCBI Taxonomy" id="4803"/>
    <lineage>
        <taxon>Eukaryota</taxon>
        <taxon>Sar</taxon>
        <taxon>Stramenopiles</taxon>
        <taxon>Oomycota</taxon>
        <taxon>Peronosporomycetes</taxon>
        <taxon>Pythiales</taxon>
        <taxon>Pythiaceae</taxon>
    </lineage>
</organism>
<gene>
    <name evidence="9" type="ORF">N0F65_012694</name>
</gene>
<dbReference type="Gene3D" id="1.25.40.20">
    <property type="entry name" value="Ankyrin repeat-containing domain"/>
    <property type="match status" value="1"/>
</dbReference>
<evidence type="ECO:0000256" key="2">
    <source>
        <dbReference type="ARBA" id="ARBA00007558"/>
    </source>
</evidence>